<dbReference type="EMBL" id="JADCNM010000008">
    <property type="protein sequence ID" value="KAG0471827.1"/>
    <property type="molecule type" value="Genomic_DNA"/>
</dbReference>
<sequence>MFLGRERELLEELASLSETSSGRLKVRKQFKGGETPRRAEAKISEPSSSNQADIWKKLKDFAGNVANGVLKWLKDNL</sequence>
<feature type="region of interest" description="Disordered" evidence="1">
    <location>
        <begin position="25"/>
        <end position="47"/>
    </location>
</feature>
<dbReference type="AlphaFoldDB" id="A0A835QN07"/>
<accession>A0A835QN07</accession>
<dbReference type="Proteomes" id="UP000639772">
    <property type="component" value="Unassembled WGS sequence"/>
</dbReference>
<gene>
    <name evidence="2" type="ORF">HPP92_016373</name>
</gene>
<evidence type="ECO:0000313" key="2">
    <source>
        <dbReference type="EMBL" id="KAG0471827.1"/>
    </source>
</evidence>
<evidence type="ECO:0000313" key="3">
    <source>
        <dbReference type="Proteomes" id="UP000639772"/>
    </source>
</evidence>
<comment type="caution">
    <text evidence="2">The sequence shown here is derived from an EMBL/GenBank/DDBJ whole genome shotgun (WGS) entry which is preliminary data.</text>
</comment>
<name>A0A835QN07_VANPL</name>
<feature type="compositionally biased region" description="Basic and acidic residues" evidence="1">
    <location>
        <begin position="34"/>
        <end position="43"/>
    </location>
</feature>
<evidence type="ECO:0000256" key="1">
    <source>
        <dbReference type="SAM" id="MobiDB-lite"/>
    </source>
</evidence>
<reference evidence="2 3" key="1">
    <citation type="journal article" date="2020" name="Nat. Food">
        <title>A phased Vanilla planifolia genome enables genetic improvement of flavour and production.</title>
        <authorList>
            <person name="Hasing T."/>
            <person name="Tang H."/>
            <person name="Brym M."/>
            <person name="Khazi F."/>
            <person name="Huang T."/>
            <person name="Chambers A.H."/>
        </authorList>
    </citation>
    <scope>NUCLEOTIDE SEQUENCE [LARGE SCALE GENOMIC DNA]</scope>
    <source>
        <tissue evidence="2">Leaf</tissue>
    </source>
</reference>
<protein>
    <submittedName>
        <fullName evidence="2">Uncharacterized protein</fullName>
    </submittedName>
</protein>
<organism evidence="2 3">
    <name type="scientific">Vanilla planifolia</name>
    <name type="common">Vanilla</name>
    <dbReference type="NCBI Taxonomy" id="51239"/>
    <lineage>
        <taxon>Eukaryota</taxon>
        <taxon>Viridiplantae</taxon>
        <taxon>Streptophyta</taxon>
        <taxon>Embryophyta</taxon>
        <taxon>Tracheophyta</taxon>
        <taxon>Spermatophyta</taxon>
        <taxon>Magnoliopsida</taxon>
        <taxon>Liliopsida</taxon>
        <taxon>Asparagales</taxon>
        <taxon>Orchidaceae</taxon>
        <taxon>Vanilloideae</taxon>
        <taxon>Vanilleae</taxon>
        <taxon>Vanilla</taxon>
    </lineage>
</organism>
<proteinExistence type="predicted"/>